<feature type="region of interest" description="Disordered" evidence="1">
    <location>
        <begin position="1"/>
        <end position="36"/>
    </location>
</feature>
<evidence type="ECO:0000313" key="2">
    <source>
        <dbReference type="EMBL" id="RYC79203.1"/>
    </source>
</evidence>
<proteinExistence type="predicted"/>
<dbReference type="PANTHER" id="PTHR38166">
    <property type="entry name" value="C2H2-TYPE DOMAIN-CONTAINING PROTEIN-RELATED"/>
    <property type="match status" value="1"/>
</dbReference>
<comment type="caution">
    <text evidence="2">The sequence shown here is derived from an EMBL/GenBank/DDBJ whole genome shotgun (WGS) entry which is preliminary data.</text>
</comment>
<evidence type="ECO:0008006" key="4">
    <source>
        <dbReference type="Google" id="ProtNLM"/>
    </source>
</evidence>
<dbReference type="PANTHER" id="PTHR38166:SF1">
    <property type="entry name" value="C2H2-TYPE DOMAIN-CONTAINING PROTEIN"/>
    <property type="match status" value="1"/>
</dbReference>
<sequence>MKRRAEKVDARRAPAKRRRPMQSHNDGDGYHGSIGDEIDNKQETFACPFYRRYPFRFLECMNARLVTISIVKQHLKRLHVSKSSCSACGINYPSSRDSEVDTREKICPKCGIDDSYSISPRTLDTLSRRCRRGLSLEDQWYKIWEILFGTVDASQKPFSHGVVKEITGIIRDIWSKDGNEIISSCLQARGMPISSGQLLSLVPELLDRVEERFEQKLPERNTNEQTPNTGKDVMAATLGGTDYFYLTSTNSEPPTEQGFQVPSSAPLAAPVLLAREPPMPVCSIGNYYDCQPAGVVFESQGHDWEYNSNNLSTSPEFFNATNLSEFPKYLCDPF</sequence>
<gene>
    <name evidence="2" type="ORF">BFJ63_vAg17918</name>
</gene>
<name>A0A4Q2V4H5_FUSOX</name>
<accession>A0A4Q2V4H5</accession>
<protein>
    <recommendedName>
        <fullName evidence="4">C2H2-type domain-containing protein</fullName>
    </recommendedName>
</protein>
<feature type="compositionally biased region" description="Basic and acidic residues" evidence="1">
    <location>
        <begin position="1"/>
        <end position="12"/>
    </location>
</feature>
<dbReference type="AlphaFoldDB" id="A0A4Q2V4H5"/>
<evidence type="ECO:0000313" key="3">
    <source>
        <dbReference type="Proteomes" id="UP000290540"/>
    </source>
</evidence>
<dbReference type="Proteomes" id="UP000290540">
    <property type="component" value="Unassembled WGS sequence"/>
</dbReference>
<evidence type="ECO:0000256" key="1">
    <source>
        <dbReference type="SAM" id="MobiDB-lite"/>
    </source>
</evidence>
<reference evidence="2 3" key="1">
    <citation type="submission" date="2016-12" db="EMBL/GenBank/DDBJ databases">
        <title>Draft genome sequence of Fusarium oxysporum causing rot on Narcissus.</title>
        <authorList>
            <person name="Armitage A.D."/>
            <person name="Taylor A."/>
            <person name="Clarkson J.P."/>
            <person name="Harrison R.J."/>
            <person name="Jackson A.C."/>
        </authorList>
    </citation>
    <scope>NUCLEOTIDE SEQUENCE [LARGE SCALE GENOMIC DNA]</scope>
    <source>
        <strain evidence="2 3">N139</strain>
    </source>
</reference>
<dbReference type="EMBL" id="MQTW01000732">
    <property type="protein sequence ID" value="RYC79203.1"/>
    <property type="molecule type" value="Genomic_DNA"/>
</dbReference>
<organism evidence="2 3">
    <name type="scientific">Fusarium oxysporum f. sp. narcissi</name>
    <dbReference type="NCBI Taxonomy" id="451672"/>
    <lineage>
        <taxon>Eukaryota</taxon>
        <taxon>Fungi</taxon>
        <taxon>Dikarya</taxon>
        <taxon>Ascomycota</taxon>
        <taxon>Pezizomycotina</taxon>
        <taxon>Sordariomycetes</taxon>
        <taxon>Hypocreomycetidae</taxon>
        <taxon>Hypocreales</taxon>
        <taxon>Nectriaceae</taxon>
        <taxon>Fusarium</taxon>
        <taxon>Fusarium oxysporum species complex</taxon>
    </lineage>
</organism>